<keyword evidence="4 7" id="KW-0067">ATP-binding</keyword>
<dbReference type="Gene3D" id="3.40.50.300">
    <property type="entry name" value="P-loop containing nucleotide triphosphate hydrolases"/>
    <property type="match status" value="1"/>
</dbReference>
<dbReference type="Pfam" id="PF00005">
    <property type="entry name" value="ABC_tran"/>
    <property type="match status" value="1"/>
</dbReference>
<dbReference type="SUPFAM" id="SSF52540">
    <property type="entry name" value="P-loop containing nucleoside triphosphate hydrolases"/>
    <property type="match status" value="1"/>
</dbReference>
<dbReference type="GO" id="GO:0016887">
    <property type="term" value="F:ATP hydrolysis activity"/>
    <property type="evidence" value="ECO:0007669"/>
    <property type="project" value="InterPro"/>
</dbReference>
<reference evidence="7 8" key="1">
    <citation type="submission" date="2020-08" db="EMBL/GenBank/DDBJ databases">
        <title>Genomic Encyclopedia of Type Strains, Phase IV (KMG-IV): sequencing the most valuable type-strain genomes for metagenomic binning, comparative biology and taxonomic classification.</title>
        <authorList>
            <person name="Goeker M."/>
        </authorList>
    </citation>
    <scope>NUCLEOTIDE SEQUENCE [LARGE SCALE GENOMIC DNA]</scope>
    <source>
        <strain evidence="7 8">YIM 65646</strain>
    </source>
</reference>
<proteinExistence type="predicted"/>
<keyword evidence="2" id="KW-0813">Transport</keyword>
<dbReference type="SMART" id="SM00382">
    <property type="entry name" value="AAA"/>
    <property type="match status" value="1"/>
</dbReference>
<dbReference type="PANTHER" id="PTHR42711:SF1">
    <property type="entry name" value="ABC-TRANSPORT PROTEIN, ATP-BINDING COMPONENT"/>
    <property type="match status" value="1"/>
</dbReference>
<dbReference type="InterPro" id="IPR027417">
    <property type="entry name" value="P-loop_NTPase"/>
</dbReference>
<dbReference type="GO" id="GO:0046677">
    <property type="term" value="P:response to antibiotic"/>
    <property type="evidence" value="ECO:0007669"/>
    <property type="project" value="UniProtKB-KW"/>
</dbReference>
<dbReference type="InterPro" id="IPR003439">
    <property type="entry name" value="ABC_transporter-like_ATP-bd"/>
</dbReference>
<organism evidence="7 8">
    <name type="scientific">Phytomonospora endophytica</name>
    <dbReference type="NCBI Taxonomy" id="714109"/>
    <lineage>
        <taxon>Bacteria</taxon>
        <taxon>Bacillati</taxon>
        <taxon>Actinomycetota</taxon>
        <taxon>Actinomycetes</taxon>
        <taxon>Micromonosporales</taxon>
        <taxon>Micromonosporaceae</taxon>
        <taxon>Phytomonospora</taxon>
    </lineage>
</organism>
<dbReference type="RefSeq" id="WP_184788947.1">
    <property type="nucleotide sequence ID" value="NZ_BONT01000046.1"/>
</dbReference>
<evidence type="ECO:0000313" key="8">
    <source>
        <dbReference type="Proteomes" id="UP000548476"/>
    </source>
</evidence>
<comment type="caution">
    <text evidence="7">The sequence shown here is derived from an EMBL/GenBank/DDBJ whole genome shotgun (WGS) entry which is preliminary data.</text>
</comment>
<keyword evidence="8" id="KW-1185">Reference proteome</keyword>
<evidence type="ECO:0000256" key="3">
    <source>
        <dbReference type="ARBA" id="ARBA00022741"/>
    </source>
</evidence>
<accession>A0A841FQN9</accession>
<dbReference type="GO" id="GO:0005524">
    <property type="term" value="F:ATP binding"/>
    <property type="evidence" value="ECO:0007669"/>
    <property type="project" value="UniProtKB-KW"/>
</dbReference>
<dbReference type="PANTHER" id="PTHR42711">
    <property type="entry name" value="ABC TRANSPORTER ATP-BINDING PROTEIN"/>
    <property type="match status" value="1"/>
</dbReference>
<protein>
    <submittedName>
        <fullName evidence="7">ABC-2 type transport system ATP-binding protein</fullName>
    </submittedName>
</protein>
<comment type="subcellular location">
    <subcellularLocation>
        <location evidence="1">Cell membrane</location>
        <topology evidence="1">Peripheral membrane protein</topology>
    </subcellularLocation>
</comment>
<dbReference type="GO" id="GO:0005886">
    <property type="term" value="C:plasma membrane"/>
    <property type="evidence" value="ECO:0007669"/>
    <property type="project" value="UniProtKB-SubCell"/>
</dbReference>
<dbReference type="Proteomes" id="UP000548476">
    <property type="component" value="Unassembled WGS sequence"/>
</dbReference>
<gene>
    <name evidence="7" type="ORF">HNR73_003976</name>
</gene>
<evidence type="ECO:0000256" key="2">
    <source>
        <dbReference type="ARBA" id="ARBA00022448"/>
    </source>
</evidence>
<dbReference type="PROSITE" id="PS50893">
    <property type="entry name" value="ABC_TRANSPORTER_2"/>
    <property type="match status" value="1"/>
</dbReference>
<evidence type="ECO:0000256" key="1">
    <source>
        <dbReference type="ARBA" id="ARBA00004202"/>
    </source>
</evidence>
<evidence type="ECO:0000256" key="4">
    <source>
        <dbReference type="ARBA" id="ARBA00022840"/>
    </source>
</evidence>
<dbReference type="InterPro" id="IPR003593">
    <property type="entry name" value="AAA+_ATPase"/>
</dbReference>
<evidence type="ECO:0000256" key="5">
    <source>
        <dbReference type="ARBA" id="ARBA00023251"/>
    </source>
</evidence>
<dbReference type="EMBL" id="JACHGT010000008">
    <property type="protein sequence ID" value="MBB6036108.1"/>
    <property type="molecule type" value="Genomic_DNA"/>
</dbReference>
<feature type="domain" description="ABC transporter" evidence="6">
    <location>
        <begin position="16"/>
        <end position="257"/>
    </location>
</feature>
<dbReference type="InterPro" id="IPR050763">
    <property type="entry name" value="ABC_transporter_ATP-binding"/>
</dbReference>
<keyword evidence="5" id="KW-0046">Antibiotic resistance</keyword>
<keyword evidence="3" id="KW-0547">Nucleotide-binding</keyword>
<dbReference type="AlphaFoldDB" id="A0A841FQN9"/>
<name>A0A841FQN9_9ACTN</name>
<evidence type="ECO:0000313" key="7">
    <source>
        <dbReference type="EMBL" id="MBB6036108.1"/>
    </source>
</evidence>
<evidence type="ECO:0000259" key="6">
    <source>
        <dbReference type="PROSITE" id="PS50893"/>
    </source>
</evidence>
<sequence>MPLIETAALVKEFKRVRRKEGAFAGVRTLFSRDFETTRAVDDISFAVEPGELVGYLGPNGAGKSTTIKMLTGILTPTSGHLDVAGVTPWRQRERNARNIGVVFGQRSQLWWDLPLIDSFRMIGRLYEVPKDRYRANLDRFVDILGMGSFMDTPVRQLSLGQRMRGDLAAAMLYEPKILYLDEPTVGLDVIAKERIREFVAELNRDTGTTVLLTTHDMDDVERLCRRLILIDHGKVLYDGPVAPLKEHYAPHRELVVQLAAETDVVDIDGAETVKAEGGRVWLSFDPRETPAARLIAAVSAKYEITDLSITEPDLEGVIRRMYLERESR</sequence>